<organism evidence="2 3">
    <name type="scientific">Candidatus Blackburnbacteria bacterium RIFCSPLOWO2_01_FULL_40_20</name>
    <dbReference type="NCBI Taxonomy" id="1797519"/>
    <lineage>
        <taxon>Bacteria</taxon>
        <taxon>Candidatus Blackburniibacteriota</taxon>
    </lineage>
</organism>
<gene>
    <name evidence="2" type="ORF">A3A77_05055</name>
</gene>
<dbReference type="Gene3D" id="3.90.1640.10">
    <property type="entry name" value="inorganic pyrophosphatase (n-terminal core)"/>
    <property type="match status" value="1"/>
</dbReference>
<reference evidence="2 3" key="1">
    <citation type="journal article" date="2016" name="Nat. Commun.">
        <title>Thousands of microbial genomes shed light on interconnected biogeochemical processes in an aquifer system.</title>
        <authorList>
            <person name="Anantharaman K."/>
            <person name="Brown C.T."/>
            <person name="Hug L.A."/>
            <person name="Sharon I."/>
            <person name="Castelle C.J."/>
            <person name="Probst A.J."/>
            <person name="Thomas B.C."/>
            <person name="Singh A."/>
            <person name="Wilkins M.J."/>
            <person name="Karaoz U."/>
            <person name="Brodie E.L."/>
            <person name="Williams K.H."/>
            <person name="Hubbard S.S."/>
            <person name="Banfield J.F."/>
        </authorList>
    </citation>
    <scope>NUCLEOTIDE SEQUENCE [LARGE SCALE GENOMIC DNA]</scope>
</reference>
<dbReference type="EMBL" id="MHCC01000026">
    <property type="protein sequence ID" value="OGY12617.1"/>
    <property type="molecule type" value="Genomic_DNA"/>
</dbReference>
<evidence type="ECO:0000256" key="1">
    <source>
        <dbReference type="SAM" id="MobiDB-lite"/>
    </source>
</evidence>
<feature type="region of interest" description="Disordered" evidence="1">
    <location>
        <begin position="255"/>
        <end position="281"/>
    </location>
</feature>
<dbReference type="Proteomes" id="UP000178659">
    <property type="component" value="Unassembled WGS sequence"/>
</dbReference>
<accession>A0A1G1VBH5</accession>
<comment type="caution">
    <text evidence="2">The sequence shown here is derived from an EMBL/GenBank/DDBJ whole genome shotgun (WGS) entry which is preliminary data.</text>
</comment>
<evidence type="ECO:0000313" key="2">
    <source>
        <dbReference type="EMBL" id="OGY12617.1"/>
    </source>
</evidence>
<dbReference type="PANTHER" id="PTHR47618:SF1">
    <property type="entry name" value="BIFUNCTIONAL OLIGORIBONUCLEASE AND PAP PHOSPHATASE NRNA"/>
    <property type="match status" value="1"/>
</dbReference>
<feature type="compositionally biased region" description="Polar residues" evidence="1">
    <location>
        <begin position="255"/>
        <end position="270"/>
    </location>
</feature>
<sequence>MVADISRFQQILTSAKSALIVLPDNPSTDEVASGLALMLSLKASNFPVAVSCPSPMTVEFSRLVGVNQVRADAGDKNMVISFAEYPAENIERVSYNIENNVFALTIIPKPGFDTPTQNQITASYAGVASDLVIIIGANYPNDLGAFSQTLIKDILEGQARQNLTLVGNKPLAGWPKSVELIDVKSTSTSEVVYQIIDQLKLPQNQDISTNLFLGLEAGSKNFTVVGVGANTFALAAKLLENGAKRGQIIEQTFKSNQRSRQVDQQNNPQNLEPKFKDTTIL</sequence>
<proteinExistence type="predicted"/>
<dbReference type="InterPro" id="IPR051319">
    <property type="entry name" value="Oligoribo/pAp-PDE_c-di-AMP_PDE"/>
</dbReference>
<name>A0A1G1VBH5_9BACT</name>
<evidence type="ECO:0000313" key="3">
    <source>
        <dbReference type="Proteomes" id="UP000178659"/>
    </source>
</evidence>
<protein>
    <recommendedName>
        <fullName evidence="4">DDH domain-containing protein</fullName>
    </recommendedName>
</protein>
<evidence type="ECO:0008006" key="4">
    <source>
        <dbReference type="Google" id="ProtNLM"/>
    </source>
</evidence>
<dbReference type="PANTHER" id="PTHR47618">
    <property type="entry name" value="BIFUNCTIONAL OLIGORIBONUCLEASE AND PAP PHOSPHATASE NRNA"/>
    <property type="match status" value="1"/>
</dbReference>
<dbReference type="InterPro" id="IPR038763">
    <property type="entry name" value="DHH_sf"/>
</dbReference>
<dbReference type="SUPFAM" id="SSF64182">
    <property type="entry name" value="DHH phosphoesterases"/>
    <property type="match status" value="1"/>
</dbReference>
<dbReference type="AlphaFoldDB" id="A0A1G1VBH5"/>